<dbReference type="Gene3D" id="2.60.200.20">
    <property type="match status" value="1"/>
</dbReference>
<dbReference type="SUPFAM" id="SSF49879">
    <property type="entry name" value="SMAD/FHA domain"/>
    <property type="match status" value="1"/>
</dbReference>
<keyword evidence="5 7" id="KW-0472">Membrane</keyword>
<organism evidence="9 10">
    <name type="scientific">Anaeromassilibacillus senegalensis</name>
    <dbReference type="NCBI Taxonomy" id="1673717"/>
    <lineage>
        <taxon>Bacteria</taxon>
        <taxon>Bacillati</taxon>
        <taxon>Bacillota</taxon>
        <taxon>Clostridia</taxon>
        <taxon>Eubacteriales</taxon>
        <taxon>Acutalibacteraceae</taxon>
        <taxon>Anaeromassilibacillus</taxon>
    </lineage>
</organism>
<sequence>MLETISNLIARVLSSSLLSTVLLLVRAVTPIFALYVVWRCYTSFKKGQRRKDPVILLEDAATGARFPVLYWENSIGRSRSCDIQIPDEAVSRDHAVLMRREEGWFVCDTGSHGGTRVRNRLIEEPTLVEIGDKIKLGTTTLILRSTEESPQKKRRFFTGFSKEAASPFKLMAYVTLVQLSMTVQLMLGMGEFHLYPVAPFAILFFAGWALYFFSRRILKRVSFEIETVALLLSSIGILLLSGEGLDAIKMQVAAFGIGIVLFCFLVWFMSDLERVMKVRLYIAIAAILLFAVNLVLGTELNGSKNWIILGPVSFQPSELIKIAFVFVGASTLDRLQTKKNITEFIVFAAICLACLFIMRDFGTALIFFACFLIIAFMRSGSFRTIFLILAAACFGVFLILQFKPYVAQRFAGWMHVWEHTQDSLGYQQVRTLTYIASGGFFGMGLGNGCLKYIAAADSDLVFGMLCEEQGLVMGLVVLLAIALLILYARSDVTRSRSTFYAIAACAVAGMLLFQTCLNVFGPTDVLPLTGVTLPFISAGGSSMISVWGLMAFLKASDERTYGARRARNGVAESFVDTNFAGVGNPSGKRGRGYTADNSAGNAGRVSRTRAQQSEFDDTSEARRATTRTNASGRPRPRRMEVNIPDEKLSPGRAPRTRAQQSGYDDTSEARRATTRTSAAGRARKRKE</sequence>
<dbReference type="Pfam" id="PF01098">
    <property type="entry name" value="FTSW_RODA_SPOVE"/>
    <property type="match status" value="1"/>
</dbReference>
<dbReference type="PROSITE" id="PS50006">
    <property type="entry name" value="FHA_DOMAIN"/>
    <property type="match status" value="1"/>
</dbReference>
<protein>
    <submittedName>
        <fullName evidence="9">FtsW/RodA/SpoVE family cell cycle protein</fullName>
    </submittedName>
</protein>
<dbReference type="RefSeq" id="WP_235323452.1">
    <property type="nucleotide sequence ID" value="NZ_JAFBIT010000002.1"/>
</dbReference>
<evidence type="ECO:0000256" key="5">
    <source>
        <dbReference type="ARBA" id="ARBA00023136"/>
    </source>
</evidence>
<feature type="transmembrane region" description="Helical" evidence="7">
    <location>
        <begin position="248"/>
        <end position="268"/>
    </location>
</feature>
<feature type="compositionally biased region" description="Basic and acidic residues" evidence="6">
    <location>
        <begin position="637"/>
        <end position="649"/>
    </location>
</feature>
<feature type="transmembrane region" description="Helical" evidence="7">
    <location>
        <begin position="344"/>
        <end position="376"/>
    </location>
</feature>
<evidence type="ECO:0000259" key="8">
    <source>
        <dbReference type="PROSITE" id="PS50006"/>
    </source>
</evidence>
<dbReference type="PANTHER" id="PTHR30474">
    <property type="entry name" value="CELL CYCLE PROTEIN"/>
    <property type="match status" value="1"/>
</dbReference>
<evidence type="ECO:0000256" key="2">
    <source>
        <dbReference type="ARBA" id="ARBA00022692"/>
    </source>
</evidence>
<feature type="transmembrane region" description="Helical" evidence="7">
    <location>
        <begin position="280"/>
        <end position="300"/>
    </location>
</feature>
<evidence type="ECO:0000256" key="6">
    <source>
        <dbReference type="SAM" id="MobiDB-lite"/>
    </source>
</evidence>
<evidence type="ECO:0000256" key="4">
    <source>
        <dbReference type="ARBA" id="ARBA00022989"/>
    </source>
</evidence>
<keyword evidence="10" id="KW-1185">Reference proteome</keyword>
<name>A0ABS9CPV3_9FIRM</name>
<dbReference type="CDD" id="cd00060">
    <property type="entry name" value="FHA"/>
    <property type="match status" value="1"/>
</dbReference>
<keyword evidence="3" id="KW-0133">Cell shape</keyword>
<feature type="transmembrane region" description="Helical" evidence="7">
    <location>
        <begin position="20"/>
        <end position="41"/>
    </location>
</feature>
<dbReference type="EMBL" id="JAFBIT010000002">
    <property type="protein sequence ID" value="MCF2652396.1"/>
    <property type="molecule type" value="Genomic_DNA"/>
</dbReference>
<feature type="transmembrane region" description="Helical" evidence="7">
    <location>
        <begin position="193"/>
        <end position="213"/>
    </location>
</feature>
<gene>
    <name evidence="9" type="ORF">JQM67_07260</name>
</gene>
<feature type="region of interest" description="Disordered" evidence="6">
    <location>
        <begin position="581"/>
        <end position="687"/>
    </location>
</feature>
<dbReference type="InterPro" id="IPR001182">
    <property type="entry name" value="FtsW/RodA"/>
</dbReference>
<dbReference type="Pfam" id="PF00498">
    <property type="entry name" value="FHA"/>
    <property type="match status" value="1"/>
</dbReference>
<dbReference type="PANTHER" id="PTHR30474:SF3">
    <property type="entry name" value="PEPTIDOGLYCAN GLYCOSYLTRANSFERASE RODA"/>
    <property type="match status" value="1"/>
</dbReference>
<evidence type="ECO:0000256" key="3">
    <source>
        <dbReference type="ARBA" id="ARBA00022960"/>
    </source>
</evidence>
<evidence type="ECO:0000313" key="10">
    <source>
        <dbReference type="Proteomes" id="UP001299220"/>
    </source>
</evidence>
<feature type="transmembrane region" description="Helical" evidence="7">
    <location>
        <begin position="306"/>
        <end position="332"/>
    </location>
</feature>
<evidence type="ECO:0000313" key="9">
    <source>
        <dbReference type="EMBL" id="MCF2652396.1"/>
    </source>
</evidence>
<dbReference type="SMART" id="SM00240">
    <property type="entry name" value="FHA"/>
    <property type="match status" value="1"/>
</dbReference>
<feature type="transmembrane region" description="Helical" evidence="7">
    <location>
        <begin position="533"/>
        <end position="555"/>
    </location>
</feature>
<reference evidence="9 10" key="1">
    <citation type="submission" date="2020-12" db="EMBL/GenBank/DDBJ databases">
        <title>Whole genome sequences of gut porcine anaerobes.</title>
        <authorList>
            <person name="Kubasova T."/>
            <person name="Jahodarova E."/>
            <person name="Rychlik I."/>
        </authorList>
    </citation>
    <scope>NUCLEOTIDE SEQUENCE [LARGE SCALE GENOMIC DNA]</scope>
    <source>
        <strain evidence="9 10">An867</strain>
    </source>
</reference>
<comment type="subcellular location">
    <subcellularLocation>
        <location evidence="1">Membrane</location>
        <topology evidence="1">Multi-pass membrane protein</topology>
    </subcellularLocation>
</comment>
<accession>A0ABS9CPV3</accession>
<keyword evidence="2 7" id="KW-0812">Transmembrane</keyword>
<feature type="transmembrane region" description="Helical" evidence="7">
    <location>
        <begin position="432"/>
        <end position="454"/>
    </location>
</feature>
<keyword evidence="4 7" id="KW-1133">Transmembrane helix</keyword>
<dbReference type="Proteomes" id="UP001299220">
    <property type="component" value="Unassembled WGS sequence"/>
</dbReference>
<evidence type="ECO:0000256" key="1">
    <source>
        <dbReference type="ARBA" id="ARBA00004141"/>
    </source>
</evidence>
<feature type="transmembrane region" description="Helical" evidence="7">
    <location>
        <begin position="499"/>
        <end position="521"/>
    </location>
</feature>
<evidence type="ECO:0000256" key="7">
    <source>
        <dbReference type="SAM" id="Phobius"/>
    </source>
</evidence>
<feature type="transmembrane region" description="Helical" evidence="7">
    <location>
        <begin position="225"/>
        <end position="242"/>
    </location>
</feature>
<dbReference type="InterPro" id="IPR000253">
    <property type="entry name" value="FHA_dom"/>
</dbReference>
<feature type="domain" description="FHA" evidence="8">
    <location>
        <begin position="73"/>
        <end position="122"/>
    </location>
</feature>
<dbReference type="InterPro" id="IPR008984">
    <property type="entry name" value="SMAD_FHA_dom_sf"/>
</dbReference>
<feature type="transmembrane region" description="Helical" evidence="7">
    <location>
        <begin position="469"/>
        <end position="487"/>
    </location>
</feature>
<comment type="caution">
    <text evidence="9">The sequence shown here is derived from an EMBL/GenBank/DDBJ whole genome shotgun (WGS) entry which is preliminary data.</text>
</comment>
<proteinExistence type="predicted"/>
<feature type="transmembrane region" description="Helical" evidence="7">
    <location>
        <begin position="382"/>
        <end position="400"/>
    </location>
</feature>
<feature type="transmembrane region" description="Helical" evidence="7">
    <location>
        <begin position="170"/>
        <end position="187"/>
    </location>
</feature>